<feature type="signal peptide" evidence="1">
    <location>
        <begin position="1"/>
        <end position="26"/>
    </location>
</feature>
<gene>
    <name evidence="2" type="ORF">AMD01_06545</name>
</gene>
<evidence type="ECO:0000313" key="3">
    <source>
        <dbReference type="Proteomes" id="UP000037558"/>
    </source>
</evidence>
<evidence type="ECO:0000256" key="1">
    <source>
        <dbReference type="SAM" id="SignalP"/>
    </source>
</evidence>
<sequence length="124" mass="14065">MEKKRLLSTVLVTSLVAMGFSTFTKAPTVQAQSQQTVSSQKEWEFVFEHGMNKELIVNKGIYIKNSKEQIISTKIHIKDDHTVIVKPPVKGYKSGETYRLYIKKGIDLQYGESGKPAMIVFKVK</sequence>
<proteinExistence type="predicted"/>
<comment type="caution">
    <text evidence="2">The sequence shown here is derived from an EMBL/GenBank/DDBJ whole genome shotgun (WGS) entry which is preliminary data.</text>
</comment>
<dbReference type="PATRIC" id="fig|284581.3.peg.4714"/>
<dbReference type="OrthoDB" id="9778998at2"/>
<dbReference type="Proteomes" id="UP000037558">
    <property type="component" value="Unassembled WGS sequence"/>
</dbReference>
<dbReference type="AlphaFoldDB" id="A0A0M0LA00"/>
<reference evidence="3" key="1">
    <citation type="submission" date="2015-08" db="EMBL/GenBank/DDBJ databases">
        <title>Fjat-14210 dsm16467.</title>
        <authorList>
            <person name="Liu B."/>
            <person name="Wang J."/>
            <person name="Zhu Y."/>
            <person name="Liu G."/>
            <person name="Chen Q."/>
            <person name="Chen Z."/>
            <person name="Lan J."/>
            <person name="Che J."/>
            <person name="Ge C."/>
            <person name="Shi H."/>
            <person name="Pan Z."/>
            <person name="Liu X."/>
        </authorList>
    </citation>
    <scope>NUCLEOTIDE SEQUENCE [LARGE SCALE GENOMIC DNA]</scope>
    <source>
        <strain evidence="3">DSM 16467</strain>
    </source>
</reference>
<name>A0A0M0LA00_9BACI</name>
<organism evidence="2 3">
    <name type="scientific">Priestia koreensis</name>
    <dbReference type="NCBI Taxonomy" id="284581"/>
    <lineage>
        <taxon>Bacteria</taxon>
        <taxon>Bacillati</taxon>
        <taxon>Bacillota</taxon>
        <taxon>Bacilli</taxon>
        <taxon>Bacillales</taxon>
        <taxon>Bacillaceae</taxon>
        <taxon>Priestia</taxon>
    </lineage>
</organism>
<feature type="chain" id="PRO_5038507289" description="SbsA Ig-like domain-containing protein" evidence="1">
    <location>
        <begin position="27"/>
        <end position="124"/>
    </location>
</feature>
<accession>A0A0M0LA00</accession>
<evidence type="ECO:0000313" key="2">
    <source>
        <dbReference type="EMBL" id="KOO47682.1"/>
    </source>
</evidence>
<keyword evidence="3" id="KW-1185">Reference proteome</keyword>
<keyword evidence="1" id="KW-0732">Signal</keyword>
<evidence type="ECO:0008006" key="4">
    <source>
        <dbReference type="Google" id="ProtNLM"/>
    </source>
</evidence>
<protein>
    <recommendedName>
        <fullName evidence="4">SbsA Ig-like domain-containing protein</fullName>
    </recommendedName>
</protein>
<dbReference type="RefSeq" id="WP_053400598.1">
    <property type="nucleotide sequence ID" value="NZ_JAUKEN010000001.1"/>
</dbReference>
<dbReference type="EMBL" id="LILC01000007">
    <property type="protein sequence ID" value="KOO47682.1"/>
    <property type="molecule type" value="Genomic_DNA"/>
</dbReference>